<name>C8P831_9LACO</name>
<dbReference type="EMBL" id="AZDK01000017">
    <property type="protein sequence ID" value="KRK59602.1"/>
    <property type="molecule type" value="Genomic_DNA"/>
</dbReference>
<evidence type="ECO:0000256" key="8">
    <source>
        <dbReference type="ARBA" id="ARBA00022833"/>
    </source>
</evidence>
<keyword evidence="7 9" id="KW-0378">Hydrolase</keyword>
<evidence type="ECO:0000256" key="5">
    <source>
        <dbReference type="ARBA" id="ARBA00022723"/>
    </source>
</evidence>
<dbReference type="NCBIfam" id="TIGR00043">
    <property type="entry name" value="rRNA maturation RNase YbeY"/>
    <property type="match status" value="1"/>
</dbReference>
<dbReference type="InterPro" id="IPR020549">
    <property type="entry name" value="YbeY_CS"/>
</dbReference>
<dbReference type="OrthoDB" id="9807740at2"/>
<dbReference type="PATRIC" id="fig|525309.8.peg.552"/>
<comment type="subcellular location">
    <subcellularLocation>
        <location evidence="9">Cytoplasm</location>
    </subcellularLocation>
</comment>
<dbReference type="GO" id="GO:0008270">
    <property type="term" value="F:zinc ion binding"/>
    <property type="evidence" value="ECO:0007669"/>
    <property type="project" value="UniProtKB-UniRule"/>
</dbReference>
<dbReference type="HOGENOM" id="CLU_106710_3_0_9"/>
<evidence type="ECO:0000313" key="10">
    <source>
        <dbReference type="EMBL" id="EEW53331.1"/>
    </source>
</evidence>
<evidence type="ECO:0000313" key="12">
    <source>
        <dbReference type="Proteomes" id="UP000003675"/>
    </source>
</evidence>
<dbReference type="eggNOG" id="COG0319">
    <property type="taxonomic scope" value="Bacteria"/>
</dbReference>
<dbReference type="HAMAP" id="MF_00009">
    <property type="entry name" value="Endoribonucl_YbeY"/>
    <property type="match status" value="1"/>
</dbReference>
<comment type="function">
    <text evidence="9">Single strand-specific metallo-endoribonuclease involved in late-stage 70S ribosome quality control and in maturation of the 3' terminus of the 16S rRNA.</text>
</comment>
<keyword evidence="2 9" id="KW-0690">Ribosome biogenesis</keyword>
<dbReference type="AlphaFoldDB" id="C8P831"/>
<accession>C8P831</accession>
<dbReference type="InterPro" id="IPR002036">
    <property type="entry name" value="YbeY"/>
</dbReference>
<keyword evidence="13" id="KW-1185">Reference proteome</keyword>
<dbReference type="EC" id="3.1.-.-" evidence="9"/>
<evidence type="ECO:0000256" key="2">
    <source>
        <dbReference type="ARBA" id="ARBA00022517"/>
    </source>
</evidence>
<gene>
    <name evidence="9 10" type="primary">ybeY</name>
    <name evidence="11" type="ORF">FC31_GL000539</name>
    <name evidence="10" type="ORF">HMPREF0494_1475</name>
</gene>
<dbReference type="PANTHER" id="PTHR46986">
    <property type="entry name" value="ENDORIBONUCLEASE YBEY, CHLOROPLASTIC"/>
    <property type="match status" value="1"/>
</dbReference>
<dbReference type="GO" id="GO:0006364">
    <property type="term" value="P:rRNA processing"/>
    <property type="evidence" value="ECO:0007669"/>
    <property type="project" value="UniProtKB-UniRule"/>
</dbReference>
<sequence>MDLTIYDETAGRVSEGQLALIRDVLQFAAGKLSLKANTEMSVTLMTNPAIRKLNQQYRGVDRATDVLSFAAEERGDETPIIMAPELAAEIPENLGDLFVSVDKVAEQAKFLGHSADRELGFLVVHGFLHLNGYDHEEPADEQRMFDLQREILNEYGLQR</sequence>
<keyword evidence="5 9" id="KW-0479">Metal-binding</keyword>
<evidence type="ECO:0000256" key="1">
    <source>
        <dbReference type="ARBA" id="ARBA00010875"/>
    </source>
</evidence>
<dbReference type="GO" id="GO:0004222">
    <property type="term" value="F:metalloendopeptidase activity"/>
    <property type="evidence" value="ECO:0007669"/>
    <property type="project" value="InterPro"/>
</dbReference>
<dbReference type="EMBL" id="ACLL01000041">
    <property type="protein sequence ID" value="EEW53331.1"/>
    <property type="molecule type" value="Genomic_DNA"/>
</dbReference>
<evidence type="ECO:0000256" key="7">
    <source>
        <dbReference type="ARBA" id="ARBA00022801"/>
    </source>
</evidence>
<dbReference type="PANTHER" id="PTHR46986:SF1">
    <property type="entry name" value="ENDORIBONUCLEASE YBEY, CHLOROPLASTIC"/>
    <property type="match status" value="1"/>
</dbReference>
<dbReference type="SUPFAM" id="SSF55486">
    <property type="entry name" value="Metalloproteases ('zincins'), catalytic domain"/>
    <property type="match status" value="1"/>
</dbReference>
<dbReference type="GO" id="GO:0004521">
    <property type="term" value="F:RNA endonuclease activity"/>
    <property type="evidence" value="ECO:0007669"/>
    <property type="project" value="UniProtKB-UniRule"/>
</dbReference>
<dbReference type="PROSITE" id="PS01306">
    <property type="entry name" value="UPF0054"/>
    <property type="match status" value="1"/>
</dbReference>
<dbReference type="GO" id="GO:0005737">
    <property type="term" value="C:cytoplasm"/>
    <property type="evidence" value="ECO:0007669"/>
    <property type="project" value="UniProtKB-SubCell"/>
</dbReference>
<keyword evidence="4 9" id="KW-0540">Nuclease</keyword>
<dbReference type="Pfam" id="PF02130">
    <property type="entry name" value="YbeY"/>
    <property type="match status" value="1"/>
</dbReference>
<reference evidence="10 12" key="1">
    <citation type="submission" date="2009-09" db="EMBL/GenBank/DDBJ databases">
        <authorList>
            <person name="Qin X."/>
            <person name="Bachman B."/>
            <person name="Battles P."/>
            <person name="Bell A."/>
            <person name="Bess C."/>
            <person name="Bickham C."/>
            <person name="Chaboub L."/>
            <person name="Chen D."/>
            <person name="Coyle M."/>
            <person name="Deiros D.R."/>
            <person name="Dinh H."/>
            <person name="Forbes L."/>
            <person name="Fowler G."/>
            <person name="Francisco L."/>
            <person name="Fu Q."/>
            <person name="Gubbala S."/>
            <person name="Hale W."/>
            <person name="Han Y."/>
            <person name="Hemphill L."/>
            <person name="Highlander S.K."/>
            <person name="Hirani K."/>
            <person name="Hogues M."/>
            <person name="Jackson L."/>
            <person name="Jakkamsetti A."/>
            <person name="Javaid M."/>
            <person name="Jiang H."/>
            <person name="Korchina V."/>
            <person name="Kovar C."/>
            <person name="Lara F."/>
            <person name="Lee S."/>
            <person name="Mata R."/>
            <person name="Mathew T."/>
            <person name="Moen C."/>
            <person name="Morales K."/>
            <person name="Munidasa M."/>
            <person name="Nazareth L."/>
            <person name="Ngo R."/>
            <person name="Nguyen L."/>
            <person name="Okwuonu G."/>
            <person name="Ongeri F."/>
            <person name="Patil S."/>
            <person name="Petrosino J."/>
            <person name="Pham C."/>
            <person name="Pham P."/>
            <person name="Pu L.-L."/>
            <person name="Puazo M."/>
            <person name="Raj R."/>
            <person name="Reid J."/>
            <person name="Rouhana J."/>
            <person name="Saada N."/>
            <person name="Shang Y."/>
            <person name="Simmons D."/>
            <person name="Thornton R."/>
            <person name="Warren J."/>
            <person name="Weissenberger G."/>
            <person name="Zhang J."/>
            <person name="Zhang L."/>
            <person name="Zhou C."/>
            <person name="Zhu D."/>
            <person name="Muzny D."/>
            <person name="Worley K."/>
            <person name="Gibbs R."/>
        </authorList>
    </citation>
    <scope>NUCLEOTIDE SEQUENCE [LARGE SCALE GENOMIC DNA]</scope>
    <source>
        <strain evidence="10 12">DSM 16041</strain>
    </source>
</reference>
<evidence type="ECO:0000256" key="3">
    <source>
        <dbReference type="ARBA" id="ARBA00022552"/>
    </source>
</evidence>
<comment type="cofactor">
    <cofactor evidence="9">
        <name>Zn(2+)</name>
        <dbReference type="ChEBI" id="CHEBI:29105"/>
    </cofactor>
    <text evidence="9">Binds 1 zinc ion.</text>
</comment>
<reference evidence="11 13" key="2">
    <citation type="journal article" date="2015" name="Genome Announc.">
        <title>Expanding the biotechnology potential of lactobacilli through comparative genomics of 213 strains and associated genera.</title>
        <authorList>
            <person name="Sun Z."/>
            <person name="Harris H.M."/>
            <person name="McCann A."/>
            <person name="Guo C."/>
            <person name="Argimon S."/>
            <person name="Zhang W."/>
            <person name="Yang X."/>
            <person name="Jeffery I.B."/>
            <person name="Cooney J.C."/>
            <person name="Kagawa T.F."/>
            <person name="Liu W."/>
            <person name="Song Y."/>
            <person name="Salvetti E."/>
            <person name="Wrobel A."/>
            <person name="Rasinkangas P."/>
            <person name="Parkhill J."/>
            <person name="Rea M.C."/>
            <person name="O'Sullivan O."/>
            <person name="Ritari J."/>
            <person name="Douillard F.P."/>
            <person name="Paul Ross R."/>
            <person name="Yang R."/>
            <person name="Briner A.E."/>
            <person name="Felis G.E."/>
            <person name="de Vos W.M."/>
            <person name="Barrangou R."/>
            <person name="Klaenhammer T.R."/>
            <person name="Caufield P.W."/>
            <person name="Cui Y."/>
            <person name="Zhang H."/>
            <person name="O'Toole P.W."/>
        </authorList>
    </citation>
    <scope>NUCLEOTIDE SEQUENCE [LARGE SCALE GENOMIC DNA]</scope>
    <source>
        <strain evidence="11 13">DSM 16041</strain>
    </source>
</reference>
<dbReference type="Proteomes" id="UP000003675">
    <property type="component" value="Unassembled WGS sequence"/>
</dbReference>
<comment type="similarity">
    <text evidence="1 9">Belongs to the endoribonuclease YbeY family.</text>
</comment>
<keyword evidence="9" id="KW-0963">Cytoplasm</keyword>
<keyword evidence="3 9" id="KW-0698">rRNA processing</keyword>
<feature type="binding site" evidence="9">
    <location>
        <position position="129"/>
    </location>
    <ligand>
        <name>Zn(2+)</name>
        <dbReference type="ChEBI" id="CHEBI:29105"/>
        <note>catalytic</note>
    </ligand>
</feature>
<organism evidence="10 12">
    <name type="scientific">Limosilactobacillus antri DSM 16041</name>
    <dbReference type="NCBI Taxonomy" id="525309"/>
    <lineage>
        <taxon>Bacteria</taxon>
        <taxon>Bacillati</taxon>
        <taxon>Bacillota</taxon>
        <taxon>Bacilli</taxon>
        <taxon>Lactobacillales</taxon>
        <taxon>Lactobacillaceae</taxon>
        <taxon>Limosilactobacillus</taxon>
    </lineage>
</organism>
<comment type="caution">
    <text evidence="10">The sequence shown here is derived from an EMBL/GenBank/DDBJ whole genome shotgun (WGS) entry which is preliminary data.</text>
</comment>
<keyword evidence="6 9" id="KW-0255">Endonuclease</keyword>
<evidence type="ECO:0000256" key="9">
    <source>
        <dbReference type="HAMAP-Rule" id="MF_00009"/>
    </source>
</evidence>
<dbReference type="Proteomes" id="UP000051883">
    <property type="component" value="Unassembled WGS sequence"/>
</dbReference>
<dbReference type="STRING" id="525309.HMPREF0494_1475"/>
<protein>
    <recommendedName>
        <fullName evidence="9">Endoribonuclease YbeY</fullName>
        <ecNumber evidence="9">3.1.-.-</ecNumber>
    </recommendedName>
</protein>
<feature type="binding site" evidence="9">
    <location>
        <position position="135"/>
    </location>
    <ligand>
        <name>Zn(2+)</name>
        <dbReference type="ChEBI" id="CHEBI:29105"/>
        <note>catalytic</note>
    </ligand>
</feature>
<evidence type="ECO:0000256" key="4">
    <source>
        <dbReference type="ARBA" id="ARBA00022722"/>
    </source>
</evidence>
<evidence type="ECO:0000313" key="11">
    <source>
        <dbReference type="EMBL" id="KRK59602.1"/>
    </source>
</evidence>
<feature type="binding site" evidence="9">
    <location>
        <position position="125"/>
    </location>
    <ligand>
        <name>Zn(2+)</name>
        <dbReference type="ChEBI" id="CHEBI:29105"/>
        <note>catalytic</note>
    </ligand>
</feature>
<proteinExistence type="inferred from homology"/>
<dbReference type="RefSeq" id="WP_007123023.1">
    <property type="nucleotide sequence ID" value="NZ_AZDK01000017.1"/>
</dbReference>
<dbReference type="InterPro" id="IPR023091">
    <property type="entry name" value="MetalPrtase_cat_dom_sf_prd"/>
</dbReference>
<evidence type="ECO:0000313" key="13">
    <source>
        <dbReference type="Proteomes" id="UP000051883"/>
    </source>
</evidence>
<dbReference type="Gene3D" id="3.40.390.30">
    <property type="entry name" value="Metalloproteases ('zincins'), catalytic domain"/>
    <property type="match status" value="1"/>
</dbReference>
<keyword evidence="8 9" id="KW-0862">Zinc</keyword>
<evidence type="ECO:0000256" key="6">
    <source>
        <dbReference type="ARBA" id="ARBA00022759"/>
    </source>
</evidence>